<keyword evidence="6" id="KW-1185">Reference proteome</keyword>
<dbReference type="GO" id="GO:0010181">
    <property type="term" value="F:FMN binding"/>
    <property type="evidence" value="ECO:0007669"/>
    <property type="project" value="InterPro"/>
</dbReference>
<protein>
    <submittedName>
        <fullName evidence="5">Alkene reductase</fullName>
    </submittedName>
</protein>
<comment type="cofactor">
    <cofactor evidence="1">
        <name>FMN</name>
        <dbReference type="ChEBI" id="CHEBI:58210"/>
    </cofactor>
</comment>
<dbReference type="Proteomes" id="UP000235162">
    <property type="component" value="Unassembled WGS sequence"/>
</dbReference>
<evidence type="ECO:0000313" key="6">
    <source>
        <dbReference type="Proteomes" id="UP000235162"/>
    </source>
</evidence>
<dbReference type="InterPro" id="IPR013785">
    <property type="entry name" value="Aldolase_TIM"/>
</dbReference>
<reference evidence="5 6" key="1">
    <citation type="submission" date="2018-01" db="EMBL/GenBank/DDBJ databases">
        <title>The draft genome sequence of Halioglobus japonicus S1-36.</title>
        <authorList>
            <person name="Du Z.-J."/>
            <person name="Shi M.-J."/>
        </authorList>
    </citation>
    <scope>NUCLEOTIDE SEQUENCE [LARGE SCALE GENOMIC DNA]</scope>
    <source>
        <strain evidence="5 6">S1-36</strain>
    </source>
</reference>
<dbReference type="Gene3D" id="3.20.20.70">
    <property type="entry name" value="Aldolase class I"/>
    <property type="match status" value="1"/>
</dbReference>
<evidence type="ECO:0000256" key="1">
    <source>
        <dbReference type="ARBA" id="ARBA00001917"/>
    </source>
</evidence>
<dbReference type="PANTHER" id="PTHR22893:SF91">
    <property type="entry name" value="NADPH DEHYDROGENASE 2-RELATED"/>
    <property type="match status" value="1"/>
</dbReference>
<evidence type="ECO:0000259" key="4">
    <source>
        <dbReference type="Pfam" id="PF00724"/>
    </source>
</evidence>
<dbReference type="EMBL" id="PKUR01000001">
    <property type="protein sequence ID" value="PLW87810.1"/>
    <property type="molecule type" value="Genomic_DNA"/>
</dbReference>
<dbReference type="GO" id="GO:0005829">
    <property type="term" value="C:cytosol"/>
    <property type="evidence" value="ECO:0007669"/>
    <property type="project" value="UniProtKB-ARBA"/>
</dbReference>
<gene>
    <name evidence="5" type="ORF">C0029_04355</name>
</gene>
<dbReference type="AlphaFoldDB" id="A0AAP8SPL7"/>
<dbReference type="KEGG" id="hja:BST95_13830"/>
<dbReference type="InterPro" id="IPR045247">
    <property type="entry name" value="Oye-like"/>
</dbReference>
<accession>A0AAP8SPL7</accession>
<dbReference type="InterPro" id="IPR001155">
    <property type="entry name" value="OxRdtase_FMN_N"/>
</dbReference>
<dbReference type="RefSeq" id="WP_084200181.1">
    <property type="nucleotide sequence ID" value="NZ_BMYL01000001.1"/>
</dbReference>
<comment type="caution">
    <text evidence="5">The sequence shown here is derived from an EMBL/GenBank/DDBJ whole genome shotgun (WGS) entry which is preliminary data.</text>
</comment>
<dbReference type="CDD" id="cd02933">
    <property type="entry name" value="OYE_like_FMN"/>
    <property type="match status" value="1"/>
</dbReference>
<dbReference type="GO" id="GO:0016628">
    <property type="term" value="F:oxidoreductase activity, acting on the CH-CH group of donors, NAD or NADP as acceptor"/>
    <property type="evidence" value="ECO:0007669"/>
    <property type="project" value="UniProtKB-ARBA"/>
</dbReference>
<organism evidence="5 6">
    <name type="scientific">Halioglobus japonicus</name>
    <dbReference type="NCBI Taxonomy" id="930805"/>
    <lineage>
        <taxon>Bacteria</taxon>
        <taxon>Pseudomonadati</taxon>
        <taxon>Pseudomonadota</taxon>
        <taxon>Gammaproteobacteria</taxon>
        <taxon>Cellvibrionales</taxon>
        <taxon>Halieaceae</taxon>
        <taxon>Halioglobus</taxon>
    </lineage>
</organism>
<name>A0AAP8SPL7_9GAMM</name>
<dbReference type="SUPFAM" id="SSF51395">
    <property type="entry name" value="FMN-linked oxidoreductases"/>
    <property type="match status" value="1"/>
</dbReference>
<comment type="similarity">
    <text evidence="2">Belongs to the NADH:flavin oxidoreductase/NADH oxidase family.</text>
</comment>
<evidence type="ECO:0000256" key="3">
    <source>
        <dbReference type="ARBA" id="ARBA00023002"/>
    </source>
</evidence>
<evidence type="ECO:0000256" key="2">
    <source>
        <dbReference type="ARBA" id="ARBA00005979"/>
    </source>
</evidence>
<dbReference type="PANTHER" id="PTHR22893">
    <property type="entry name" value="NADH OXIDOREDUCTASE-RELATED"/>
    <property type="match status" value="1"/>
</dbReference>
<dbReference type="Pfam" id="PF00724">
    <property type="entry name" value="Oxidored_FMN"/>
    <property type="match status" value="1"/>
</dbReference>
<evidence type="ECO:0000313" key="5">
    <source>
        <dbReference type="EMBL" id="PLW87810.1"/>
    </source>
</evidence>
<feature type="domain" description="NADH:flavin oxidoreductase/NADH oxidase N-terminal" evidence="4">
    <location>
        <begin position="5"/>
        <end position="331"/>
    </location>
</feature>
<sequence>MHDALFEAAQLGDLKLRNRIVMAPMTRSRAGENGMPTDVMVDYYRQRASAGLIISEGIAPSASGLGYCRTPGIYNAEHVQAWRRVTDAVHAEGGLMVAQIMHVGRVSSAYNKPAGSATIAPSAIQARGEIYTDQAGMQPLDEPVALALDDIPRVIEEYRRATIMAREAGFDGVELHCTSGYLPAQFLSTGSNQRQDAYGGSASHRCRFVLEVLEAMTSVAGAGRVGMRICPDNPFNDLADDDPKETFDTMLAAAASLKLAYLHTIRLPSGRVDNLQLGRQYFPDNLLANDGYRASEAAAAIAAGEMQAVSFGRYFIANPDLPRRLREGIELARFNPATLYTPGSEGYSSYSPLA</sequence>
<keyword evidence="3" id="KW-0560">Oxidoreductase</keyword>
<dbReference type="FunFam" id="3.20.20.70:FF:000059">
    <property type="entry name" value="N-ethylmaleimide reductase, FMN-linked"/>
    <property type="match status" value="1"/>
</dbReference>
<proteinExistence type="inferred from homology"/>